<sequence>MLLGVLGFQEDHLPVRYLELPLIASRLSLSDCKPLLSKIDSRIRGWGGLQLSFAARVQLIKSVLMSLNIYWAMAFILPKGVIQEIEKRLRSSYGRGLREMDTQGRMESSMSAD</sequence>
<evidence type="ECO:0000313" key="1">
    <source>
        <dbReference type="EMBL" id="KAL0393916.1"/>
    </source>
</evidence>
<dbReference type="PANTHER" id="PTHR33116">
    <property type="entry name" value="REVERSE TRANSCRIPTASE ZINC-BINDING DOMAIN-CONTAINING PROTEIN-RELATED-RELATED"/>
    <property type="match status" value="1"/>
</dbReference>
<organism evidence="1">
    <name type="scientific">Sesamum latifolium</name>
    <dbReference type="NCBI Taxonomy" id="2727402"/>
    <lineage>
        <taxon>Eukaryota</taxon>
        <taxon>Viridiplantae</taxon>
        <taxon>Streptophyta</taxon>
        <taxon>Embryophyta</taxon>
        <taxon>Tracheophyta</taxon>
        <taxon>Spermatophyta</taxon>
        <taxon>Magnoliopsida</taxon>
        <taxon>eudicotyledons</taxon>
        <taxon>Gunneridae</taxon>
        <taxon>Pentapetalae</taxon>
        <taxon>asterids</taxon>
        <taxon>lamiids</taxon>
        <taxon>Lamiales</taxon>
        <taxon>Pedaliaceae</taxon>
        <taxon>Sesamum</taxon>
    </lineage>
</organism>
<dbReference type="EMBL" id="JACGWN010000016">
    <property type="protein sequence ID" value="KAL0393916.1"/>
    <property type="molecule type" value="Genomic_DNA"/>
</dbReference>
<reference evidence="1" key="2">
    <citation type="journal article" date="2024" name="Plant">
        <title>Genomic evolution and insights into agronomic trait innovations of Sesamum species.</title>
        <authorList>
            <person name="Miao H."/>
            <person name="Wang L."/>
            <person name="Qu L."/>
            <person name="Liu H."/>
            <person name="Sun Y."/>
            <person name="Le M."/>
            <person name="Wang Q."/>
            <person name="Wei S."/>
            <person name="Zheng Y."/>
            <person name="Lin W."/>
            <person name="Duan Y."/>
            <person name="Cao H."/>
            <person name="Xiong S."/>
            <person name="Wang X."/>
            <person name="Wei L."/>
            <person name="Li C."/>
            <person name="Ma Q."/>
            <person name="Ju M."/>
            <person name="Zhao R."/>
            <person name="Li G."/>
            <person name="Mu C."/>
            <person name="Tian Q."/>
            <person name="Mei H."/>
            <person name="Zhang T."/>
            <person name="Gao T."/>
            <person name="Zhang H."/>
        </authorList>
    </citation>
    <scope>NUCLEOTIDE SEQUENCE</scope>
    <source>
        <strain evidence="1">KEN1</strain>
    </source>
</reference>
<comment type="caution">
    <text evidence="1">The sequence shown here is derived from an EMBL/GenBank/DDBJ whole genome shotgun (WGS) entry which is preliminary data.</text>
</comment>
<proteinExistence type="predicted"/>
<protein>
    <recommendedName>
        <fullName evidence="2">Reverse transcriptase</fullName>
    </recommendedName>
</protein>
<evidence type="ECO:0008006" key="2">
    <source>
        <dbReference type="Google" id="ProtNLM"/>
    </source>
</evidence>
<name>A0AAW2SQL7_9LAMI</name>
<accession>A0AAW2SQL7</accession>
<dbReference type="AlphaFoldDB" id="A0AAW2SQL7"/>
<gene>
    <name evidence="1" type="ORF">Slati_4357800</name>
</gene>
<dbReference type="PANTHER" id="PTHR33116:SF76">
    <property type="entry name" value="DUF4283 DOMAIN-CONTAINING PROTEIN"/>
    <property type="match status" value="1"/>
</dbReference>
<reference evidence="1" key="1">
    <citation type="submission" date="2020-06" db="EMBL/GenBank/DDBJ databases">
        <authorList>
            <person name="Li T."/>
            <person name="Hu X."/>
            <person name="Zhang T."/>
            <person name="Song X."/>
            <person name="Zhang H."/>
            <person name="Dai N."/>
            <person name="Sheng W."/>
            <person name="Hou X."/>
            <person name="Wei L."/>
        </authorList>
    </citation>
    <scope>NUCLEOTIDE SEQUENCE</scope>
    <source>
        <strain evidence="1">KEN1</strain>
        <tissue evidence="1">Leaf</tissue>
    </source>
</reference>